<dbReference type="Pfam" id="PF04578">
    <property type="entry name" value="DUF594"/>
    <property type="match status" value="1"/>
</dbReference>
<evidence type="ECO:0000256" key="2">
    <source>
        <dbReference type="SAM" id="Phobius"/>
    </source>
</evidence>
<dbReference type="OrthoDB" id="694930at2759"/>
<feature type="transmembrane region" description="Helical" evidence="2">
    <location>
        <begin position="274"/>
        <end position="292"/>
    </location>
</feature>
<keyword evidence="2" id="KW-0812">Transmembrane</keyword>
<comment type="caution">
    <text evidence="4">The sequence shown here is derived from an EMBL/GenBank/DDBJ whole genome shotgun (WGS) entry which is preliminary data.</text>
</comment>
<organism evidence="4 5">
    <name type="scientific">Digitaria exilis</name>
    <dbReference type="NCBI Taxonomy" id="1010633"/>
    <lineage>
        <taxon>Eukaryota</taxon>
        <taxon>Viridiplantae</taxon>
        <taxon>Streptophyta</taxon>
        <taxon>Embryophyta</taxon>
        <taxon>Tracheophyta</taxon>
        <taxon>Spermatophyta</taxon>
        <taxon>Magnoliopsida</taxon>
        <taxon>Liliopsida</taxon>
        <taxon>Poales</taxon>
        <taxon>Poaceae</taxon>
        <taxon>PACMAD clade</taxon>
        <taxon>Panicoideae</taxon>
        <taxon>Panicodae</taxon>
        <taxon>Paniceae</taxon>
        <taxon>Anthephorinae</taxon>
        <taxon>Digitaria</taxon>
    </lineage>
</organism>
<feature type="compositionally biased region" description="Low complexity" evidence="1">
    <location>
        <begin position="1"/>
        <end position="43"/>
    </location>
</feature>
<dbReference type="InterPro" id="IPR007658">
    <property type="entry name" value="DUF594"/>
</dbReference>
<dbReference type="PANTHER" id="PTHR31325">
    <property type="entry name" value="OS01G0798800 PROTEIN-RELATED"/>
    <property type="match status" value="1"/>
</dbReference>
<dbReference type="Proteomes" id="UP000636709">
    <property type="component" value="Unassembled WGS sequence"/>
</dbReference>
<proteinExistence type="predicted"/>
<sequence>MSSSPSLPASAVVKGPVLSQSSSGRRTSTSTGPRHTSSASCRSAARRASSRSSRCVPFLLSHLGGPDNITAFSFEDNKLSLRKAVSTLFHLLGTISAVYKQVNVGASNGSLLWASLVLVAIGGAKYVEKAMALRVADFGEMRKAAKKLPRTSIRIQRHGEGELTDEQALLVAHGLLHITKGAFADYSIQRSQFRSDPYLKELFARQCGVGWKNMCEVVEMELSLMYDILYTKAAKIHTCLVGYFIRIVSPVATATMAMLFLFSSKDGQRMPDVIITYILLVVTFLLEVRWLLRVAASTWAYAFFNSAQGERWVQHEVFCTRRWHRLRCAIVSLDPRQLLLGQPRGNYRLWTGTIRQYNLFDECTRGKKTDMCSSLLKMFVRSDDAWTEYKYSSGFELGKLAGISENICKLGVPTSVRGLLFEQIKKALGKAYPRKRLFPWDYVVPTPLAVKREEDLEGGDDSANNLQSGHLLDVALGFVPEFQELVLILHVATDVSLAVMSNHYQQGVCKNIELYKEAIEVTSNYMTFLAAARPEMLPGLNLRSLFNVTSTKLGEMWEQDSGKTSSKNCLAYSLLHKERMRRQSNNMGSKGVVDDQSFILSEGIIIAEVLILAMQGCPISYNYIFSQSGIFPVRDEDEDEDDADYYNKRDERIMFLIQLLLPDLQNETTGETYSAFEVLELLLESWVRLLINVSTRCGRDSHAKQLGRGCELTTIVWILSLHAGIFGV</sequence>
<feature type="transmembrane region" description="Helical" evidence="2">
    <location>
        <begin position="240"/>
        <end position="262"/>
    </location>
</feature>
<evidence type="ECO:0000256" key="1">
    <source>
        <dbReference type="SAM" id="MobiDB-lite"/>
    </source>
</evidence>
<gene>
    <name evidence="4" type="ORF">HU200_038249</name>
</gene>
<accession>A0A835BPC2</accession>
<feature type="domain" description="DUF4220" evidence="3">
    <location>
        <begin position="56"/>
        <end position="361"/>
    </location>
</feature>
<dbReference type="AlphaFoldDB" id="A0A835BPC2"/>
<dbReference type="Pfam" id="PF13968">
    <property type="entry name" value="DUF4220"/>
    <property type="match status" value="1"/>
</dbReference>
<evidence type="ECO:0000259" key="3">
    <source>
        <dbReference type="Pfam" id="PF13968"/>
    </source>
</evidence>
<dbReference type="InterPro" id="IPR025315">
    <property type="entry name" value="DUF4220"/>
</dbReference>
<evidence type="ECO:0000313" key="5">
    <source>
        <dbReference type="Proteomes" id="UP000636709"/>
    </source>
</evidence>
<keyword evidence="5" id="KW-1185">Reference proteome</keyword>
<keyword evidence="2" id="KW-1133">Transmembrane helix</keyword>
<protein>
    <recommendedName>
        <fullName evidence="3">DUF4220 domain-containing protein</fullName>
    </recommendedName>
</protein>
<name>A0A835BPC2_9POAL</name>
<feature type="region of interest" description="Disordered" evidence="1">
    <location>
        <begin position="1"/>
        <end position="44"/>
    </location>
</feature>
<keyword evidence="2" id="KW-0472">Membrane</keyword>
<evidence type="ECO:0000313" key="4">
    <source>
        <dbReference type="EMBL" id="KAF8694503.1"/>
    </source>
</evidence>
<dbReference type="EMBL" id="JACEFO010001905">
    <property type="protein sequence ID" value="KAF8694503.1"/>
    <property type="molecule type" value="Genomic_DNA"/>
</dbReference>
<reference evidence="4" key="1">
    <citation type="submission" date="2020-07" db="EMBL/GenBank/DDBJ databases">
        <title>Genome sequence and genetic diversity analysis of an under-domesticated orphan crop, white fonio (Digitaria exilis).</title>
        <authorList>
            <person name="Bennetzen J.L."/>
            <person name="Chen S."/>
            <person name="Ma X."/>
            <person name="Wang X."/>
            <person name="Yssel A.E.J."/>
            <person name="Chaluvadi S.R."/>
            <person name="Johnson M."/>
            <person name="Gangashetty P."/>
            <person name="Hamidou F."/>
            <person name="Sanogo M.D."/>
            <person name="Zwaenepoel A."/>
            <person name="Wallace J."/>
            <person name="Van De Peer Y."/>
            <person name="Van Deynze A."/>
        </authorList>
    </citation>
    <scope>NUCLEOTIDE SEQUENCE</scope>
    <source>
        <tissue evidence="4">Leaves</tissue>
    </source>
</reference>